<evidence type="ECO:0000313" key="2">
    <source>
        <dbReference type="EMBL" id="GLC30072.1"/>
    </source>
</evidence>
<dbReference type="EMBL" id="BRXR01000001">
    <property type="protein sequence ID" value="GLC30072.1"/>
    <property type="molecule type" value="Genomic_DNA"/>
</dbReference>
<dbReference type="PANTHER" id="PTHR34821:SF2">
    <property type="entry name" value="INNER MEMBRANE PROTEIN YDCZ"/>
    <property type="match status" value="1"/>
</dbReference>
<proteinExistence type="predicted"/>
<dbReference type="PANTHER" id="PTHR34821">
    <property type="entry name" value="INNER MEMBRANE PROTEIN YDCZ"/>
    <property type="match status" value="1"/>
</dbReference>
<protein>
    <submittedName>
        <fullName evidence="2">Membrane protein</fullName>
    </submittedName>
</protein>
<dbReference type="InterPro" id="IPR006750">
    <property type="entry name" value="YdcZ"/>
</dbReference>
<gene>
    <name evidence="2" type="ORF">bsdE14_14820</name>
</gene>
<name>A0ABQ5N4A8_9CLOT</name>
<keyword evidence="3" id="KW-1185">Reference proteome</keyword>
<feature type="transmembrane region" description="Helical" evidence="1">
    <location>
        <begin position="68"/>
        <end position="87"/>
    </location>
</feature>
<dbReference type="RefSeq" id="WP_264849338.1">
    <property type="nucleotide sequence ID" value="NZ_BRXR01000001.1"/>
</dbReference>
<sequence>MIYIIIAICAGALVTISRLINSNLADEIGIFQGTFYNYLVGLSVSLVVLLFSNDSILKAASSFSKVPLWAFTGGLVGVIVVALSSYITPKISAFYLTILTFIGQLFTGIIMDYYTLNILSIGKLIGGLFVLVGLIINVLIDKKDLTKNQAAVSAETY</sequence>
<reference evidence="2 3" key="1">
    <citation type="journal article" date="2024" name="Int. J. Syst. Evol. Microbiol.">
        <title>Clostridium omnivorum sp. nov., isolated from anoxic soil under the treatment of reductive soil disinfestation.</title>
        <authorList>
            <person name="Ueki A."/>
            <person name="Tonouchi A."/>
            <person name="Kaku N."/>
            <person name="Honma S."/>
            <person name="Ueki K."/>
        </authorList>
    </citation>
    <scope>NUCLEOTIDE SEQUENCE [LARGE SCALE GENOMIC DNA]</scope>
    <source>
        <strain evidence="2 3">E14</strain>
    </source>
</reference>
<accession>A0ABQ5N4A8</accession>
<evidence type="ECO:0000313" key="3">
    <source>
        <dbReference type="Proteomes" id="UP001208567"/>
    </source>
</evidence>
<keyword evidence="1" id="KW-0472">Membrane</keyword>
<comment type="caution">
    <text evidence="2">The sequence shown here is derived from an EMBL/GenBank/DDBJ whole genome shotgun (WGS) entry which is preliminary data.</text>
</comment>
<dbReference type="Pfam" id="PF04657">
    <property type="entry name" value="DMT_YdcZ"/>
    <property type="match status" value="1"/>
</dbReference>
<keyword evidence="1" id="KW-1133">Transmembrane helix</keyword>
<feature type="transmembrane region" description="Helical" evidence="1">
    <location>
        <begin position="93"/>
        <end position="114"/>
    </location>
</feature>
<feature type="transmembrane region" description="Helical" evidence="1">
    <location>
        <begin position="121"/>
        <end position="140"/>
    </location>
</feature>
<keyword evidence="1" id="KW-0812">Transmembrane</keyword>
<feature type="transmembrane region" description="Helical" evidence="1">
    <location>
        <begin position="35"/>
        <end position="56"/>
    </location>
</feature>
<evidence type="ECO:0000256" key="1">
    <source>
        <dbReference type="SAM" id="Phobius"/>
    </source>
</evidence>
<organism evidence="2 3">
    <name type="scientific">Clostridium omnivorum</name>
    <dbReference type="NCBI Taxonomy" id="1604902"/>
    <lineage>
        <taxon>Bacteria</taxon>
        <taxon>Bacillati</taxon>
        <taxon>Bacillota</taxon>
        <taxon>Clostridia</taxon>
        <taxon>Eubacteriales</taxon>
        <taxon>Clostridiaceae</taxon>
        <taxon>Clostridium</taxon>
    </lineage>
</organism>
<dbReference type="Proteomes" id="UP001208567">
    <property type="component" value="Unassembled WGS sequence"/>
</dbReference>